<evidence type="ECO:0008006" key="4">
    <source>
        <dbReference type="Google" id="ProtNLM"/>
    </source>
</evidence>
<feature type="transmembrane region" description="Helical" evidence="1">
    <location>
        <begin position="179"/>
        <end position="198"/>
    </location>
</feature>
<feature type="transmembrane region" description="Helical" evidence="1">
    <location>
        <begin position="45"/>
        <end position="62"/>
    </location>
</feature>
<organism evidence="2 3">
    <name type="scientific">Streptomyces massasporeus</name>
    <dbReference type="NCBI Taxonomy" id="67324"/>
    <lineage>
        <taxon>Bacteria</taxon>
        <taxon>Bacillati</taxon>
        <taxon>Actinomycetota</taxon>
        <taxon>Actinomycetes</taxon>
        <taxon>Kitasatosporales</taxon>
        <taxon>Streptomycetaceae</taxon>
        <taxon>Streptomyces</taxon>
    </lineage>
</organism>
<dbReference type="Proteomes" id="UP001601288">
    <property type="component" value="Unassembled WGS sequence"/>
</dbReference>
<feature type="transmembrane region" description="Helical" evidence="1">
    <location>
        <begin position="20"/>
        <end position="39"/>
    </location>
</feature>
<keyword evidence="1" id="KW-1133">Transmembrane helix</keyword>
<reference evidence="2 3" key="1">
    <citation type="submission" date="2024-10" db="EMBL/GenBank/DDBJ databases">
        <title>The Natural Products Discovery Center: Release of the First 8490 Sequenced Strains for Exploring Actinobacteria Biosynthetic Diversity.</title>
        <authorList>
            <person name="Kalkreuter E."/>
            <person name="Kautsar S.A."/>
            <person name="Yang D."/>
            <person name="Bader C.D."/>
            <person name="Teijaro C.N."/>
            <person name="Fluegel L."/>
            <person name="Davis C.M."/>
            <person name="Simpson J.R."/>
            <person name="Lauterbach L."/>
            <person name="Steele A.D."/>
            <person name="Gui C."/>
            <person name="Meng S."/>
            <person name="Li G."/>
            <person name="Viehrig K."/>
            <person name="Ye F."/>
            <person name="Su P."/>
            <person name="Kiefer A.F."/>
            <person name="Nichols A."/>
            <person name="Cepeda A.J."/>
            <person name="Yan W."/>
            <person name="Fan B."/>
            <person name="Jiang Y."/>
            <person name="Adhikari A."/>
            <person name="Zheng C.-J."/>
            <person name="Schuster L."/>
            <person name="Cowan T.M."/>
            <person name="Smanski M.J."/>
            <person name="Chevrette M.G."/>
            <person name="De Carvalho L.P.S."/>
            <person name="Shen B."/>
        </authorList>
    </citation>
    <scope>NUCLEOTIDE SEQUENCE [LARGE SCALE GENOMIC DNA]</scope>
    <source>
        <strain evidence="2 3">NPDC007066</strain>
    </source>
</reference>
<protein>
    <recommendedName>
        <fullName evidence="4">DUF3592 domain-containing protein</fullName>
    </recommendedName>
</protein>
<dbReference type="EMBL" id="JBIAFP010000041">
    <property type="protein sequence ID" value="MFE9230904.1"/>
    <property type="molecule type" value="Genomic_DNA"/>
</dbReference>
<evidence type="ECO:0000256" key="1">
    <source>
        <dbReference type="SAM" id="Phobius"/>
    </source>
</evidence>
<keyword evidence="3" id="KW-1185">Reference proteome</keyword>
<keyword evidence="1" id="KW-0812">Transmembrane</keyword>
<proteinExistence type="predicted"/>
<feature type="transmembrane region" description="Helical" evidence="1">
    <location>
        <begin position="74"/>
        <end position="92"/>
    </location>
</feature>
<gene>
    <name evidence="2" type="ORF">ACFYM3_41305</name>
</gene>
<dbReference type="RefSeq" id="WP_358291689.1">
    <property type="nucleotide sequence ID" value="NZ_JBEYGJ010000052.1"/>
</dbReference>
<accession>A0ABW6LRV2</accession>
<name>A0ABW6LRV2_9ACTN</name>
<keyword evidence="1" id="KW-0472">Membrane</keyword>
<sequence>MSADVNGEARGIRARYRIPLAVGIGCYVLAVIAGMFLLADHFGPVVQVPLWIAHGVVLIILIEKLGVGQSSLYAALFIVFTSVLSAYVTGVARDDLTLQHRGIEITATVVKERLDPPQGRKGRNSYYTLERQDGTRVPGPEMETTSDLYDVGRVLTVIEDPKGELRPQTPGEADATGDVVGAGAFALAAIGSVGWMTWRGSDAARRRDEQKGPGRLRKVYKTVTGDHSTREEQEEKLRQALRTYPADRRGYIKVAPEEHPDLTHGRAARIAWEMGLRAEAVGNRGAWRFKETVVEEVPHD</sequence>
<evidence type="ECO:0000313" key="2">
    <source>
        <dbReference type="EMBL" id="MFE9230904.1"/>
    </source>
</evidence>
<comment type="caution">
    <text evidence="2">The sequence shown here is derived from an EMBL/GenBank/DDBJ whole genome shotgun (WGS) entry which is preliminary data.</text>
</comment>
<evidence type="ECO:0000313" key="3">
    <source>
        <dbReference type="Proteomes" id="UP001601288"/>
    </source>
</evidence>